<evidence type="ECO:0000256" key="8">
    <source>
        <dbReference type="ARBA" id="ARBA00048988"/>
    </source>
</evidence>
<dbReference type="GO" id="GO:0005524">
    <property type="term" value="F:ATP binding"/>
    <property type="evidence" value="ECO:0007669"/>
    <property type="project" value="UniProtKB-UniRule"/>
</dbReference>
<sequence length="568" mass="63698">MPSSTNPATQEQQEIYDYEAFDMVITSPAGCGKTEALAYRAKGLLERFDFSGNGRKLLIVAFTNQARDNITERLAKYISVQALKRHVTVCNFHGLASRIIKAHGNVVGIDDTWEVASFDWTRKVVQKLNCDKETRTQVENALRTAKLTCLSDDGVMEALQAESGQIGRLATSIEYSRRERKIVTYDDQIRTALWILQDERVARLYENHFFAALVDEFQDLTPQQLKLVKALCGNNISYAGDLAQSIFSFAGADASFTYREISKSCGKQVKLIKSFRSAPAVLDAVNSLSTLTDSENLSTAMPFHWGDGGLSGYSCFRSEEDEARWVVAMSQAILWHCPNQRVGIVTRTGFRSNAIKHILASEKIGYTDWGNGLFRPEVAKTLRNICDDMEGKSFDGTLEIYRYIMEQAAQAQGGLPEELEEASAWLFDQILQHKNGLSVIPEIRRCIAERKGNETMATRVGIHCLTGHAGKGQQFDWVFIVGLEQGSIPFYKAGTKEELKEEARILSVMISRARIGFVATSTLISPYNYSREPSKFLPYLQKNPSFLNNKDRIEEWCAAADWATIAQM</sequence>
<keyword evidence="2 9" id="KW-0378">Hydrolase</keyword>
<dbReference type="Pfam" id="PF13361">
    <property type="entry name" value="UvrD_C"/>
    <property type="match status" value="1"/>
</dbReference>
<dbReference type="Gene3D" id="3.40.50.300">
    <property type="entry name" value="P-loop containing nucleotide triphosphate hydrolases"/>
    <property type="match status" value="3"/>
</dbReference>
<dbReference type="GO" id="GO:0016887">
    <property type="term" value="F:ATP hydrolysis activity"/>
    <property type="evidence" value="ECO:0007669"/>
    <property type="project" value="RHEA"/>
</dbReference>
<evidence type="ECO:0000256" key="1">
    <source>
        <dbReference type="ARBA" id="ARBA00022741"/>
    </source>
</evidence>
<dbReference type="PANTHER" id="PTHR11070">
    <property type="entry name" value="UVRD / RECB / PCRA DNA HELICASE FAMILY MEMBER"/>
    <property type="match status" value="1"/>
</dbReference>
<evidence type="ECO:0000259" key="10">
    <source>
        <dbReference type="PROSITE" id="PS51198"/>
    </source>
</evidence>
<keyword evidence="4 9" id="KW-0067">ATP-binding</keyword>
<proteinExistence type="predicted"/>
<keyword evidence="5" id="KW-0413">Isomerase</keyword>
<keyword evidence="1 9" id="KW-0547">Nucleotide-binding</keyword>
<dbReference type="SUPFAM" id="SSF52540">
    <property type="entry name" value="P-loop containing nucleoside triphosphate hydrolases"/>
    <property type="match status" value="1"/>
</dbReference>
<evidence type="ECO:0000256" key="7">
    <source>
        <dbReference type="ARBA" id="ARBA00034808"/>
    </source>
</evidence>
<dbReference type="EMBL" id="UASJ01000001">
    <property type="protein sequence ID" value="SQB64146.1"/>
    <property type="molecule type" value="Genomic_DNA"/>
</dbReference>
<evidence type="ECO:0000256" key="9">
    <source>
        <dbReference type="PROSITE-ProRule" id="PRU00560"/>
    </source>
</evidence>
<name>A0A2X2YI72_9ACTO</name>
<dbReference type="GO" id="GO:0000725">
    <property type="term" value="P:recombinational repair"/>
    <property type="evidence" value="ECO:0007669"/>
    <property type="project" value="TreeGrafter"/>
</dbReference>
<dbReference type="GO" id="GO:0003677">
    <property type="term" value="F:DNA binding"/>
    <property type="evidence" value="ECO:0007669"/>
    <property type="project" value="InterPro"/>
</dbReference>
<dbReference type="InterPro" id="IPR000212">
    <property type="entry name" value="DNA_helicase_UvrD/REP"/>
</dbReference>
<dbReference type="InterPro" id="IPR027417">
    <property type="entry name" value="P-loop_NTPase"/>
</dbReference>
<evidence type="ECO:0000256" key="5">
    <source>
        <dbReference type="ARBA" id="ARBA00023235"/>
    </source>
</evidence>
<comment type="catalytic activity">
    <reaction evidence="8">
        <text>ATP + H2O = ADP + phosphate + H(+)</text>
        <dbReference type="Rhea" id="RHEA:13065"/>
        <dbReference type="ChEBI" id="CHEBI:15377"/>
        <dbReference type="ChEBI" id="CHEBI:15378"/>
        <dbReference type="ChEBI" id="CHEBI:30616"/>
        <dbReference type="ChEBI" id="CHEBI:43474"/>
        <dbReference type="ChEBI" id="CHEBI:456216"/>
        <dbReference type="EC" id="5.6.2.4"/>
    </reaction>
</comment>
<evidence type="ECO:0000256" key="3">
    <source>
        <dbReference type="ARBA" id="ARBA00022806"/>
    </source>
</evidence>
<organism evidence="11 12">
    <name type="scientific">Mobiluncus curtisii</name>
    <dbReference type="NCBI Taxonomy" id="2051"/>
    <lineage>
        <taxon>Bacteria</taxon>
        <taxon>Bacillati</taxon>
        <taxon>Actinomycetota</taxon>
        <taxon>Actinomycetes</taxon>
        <taxon>Actinomycetales</taxon>
        <taxon>Actinomycetaceae</taxon>
        <taxon>Mobiluncus</taxon>
    </lineage>
</organism>
<evidence type="ECO:0000313" key="12">
    <source>
        <dbReference type="Proteomes" id="UP000250245"/>
    </source>
</evidence>
<evidence type="ECO:0000256" key="2">
    <source>
        <dbReference type="ARBA" id="ARBA00022801"/>
    </source>
</evidence>
<dbReference type="GO" id="GO:0043138">
    <property type="term" value="F:3'-5' DNA helicase activity"/>
    <property type="evidence" value="ECO:0007669"/>
    <property type="project" value="UniProtKB-EC"/>
</dbReference>
<accession>A0A2X2YI72</accession>
<evidence type="ECO:0000256" key="4">
    <source>
        <dbReference type="ARBA" id="ARBA00022840"/>
    </source>
</evidence>
<dbReference type="GeneID" id="55564376"/>
<keyword evidence="3 9" id="KW-0347">Helicase</keyword>
<dbReference type="InterPro" id="IPR014017">
    <property type="entry name" value="DNA_helicase_UvrD-like_C"/>
</dbReference>
<dbReference type="Proteomes" id="UP000250245">
    <property type="component" value="Unassembled WGS sequence"/>
</dbReference>
<evidence type="ECO:0000256" key="6">
    <source>
        <dbReference type="ARBA" id="ARBA00034617"/>
    </source>
</evidence>
<dbReference type="RefSeq" id="WP_013188653.1">
    <property type="nucleotide sequence ID" value="NZ_CAMUDJ010000002.1"/>
</dbReference>
<feature type="domain" description="UvrD-like helicase ATP-binding" evidence="10">
    <location>
        <begin position="6"/>
        <end position="278"/>
    </location>
</feature>
<dbReference type="Pfam" id="PF00580">
    <property type="entry name" value="UvrD-helicase"/>
    <property type="match status" value="1"/>
</dbReference>
<dbReference type="InterPro" id="IPR014016">
    <property type="entry name" value="UvrD-like_ATP-bd"/>
</dbReference>
<protein>
    <recommendedName>
        <fullName evidence="7">DNA 3'-5' helicase</fullName>
        <ecNumber evidence="7">5.6.2.4</ecNumber>
    </recommendedName>
</protein>
<dbReference type="AlphaFoldDB" id="A0A2X2YI72"/>
<gene>
    <name evidence="11" type="primary">pcrA_1</name>
    <name evidence="11" type="ORF">NCTC11820_00477</name>
</gene>
<dbReference type="OMA" id="GQQFDWV"/>
<comment type="catalytic activity">
    <reaction evidence="6">
        <text>Couples ATP hydrolysis with the unwinding of duplex DNA by translocating in the 3'-5' direction.</text>
        <dbReference type="EC" id="5.6.2.4"/>
    </reaction>
</comment>
<dbReference type="PANTHER" id="PTHR11070:SF2">
    <property type="entry name" value="ATP-DEPENDENT DNA HELICASE SRS2"/>
    <property type="match status" value="1"/>
</dbReference>
<feature type="binding site" evidence="9">
    <location>
        <begin position="27"/>
        <end position="34"/>
    </location>
    <ligand>
        <name>ATP</name>
        <dbReference type="ChEBI" id="CHEBI:30616"/>
    </ligand>
</feature>
<dbReference type="EC" id="5.6.2.4" evidence="7"/>
<evidence type="ECO:0000313" key="11">
    <source>
        <dbReference type="EMBL" id="SQB64146.1"/>
    </source>
</evidence>
<dbReference type="PROSITE" id="PS51198">
    <property type="entry name" value="UVRD_HELICASE_ATP_BIND"/>
    <property type="match status" value="1"/>
</dbReference>
<reference evidence="11 12" key="1">
    <citation type="submission" date="2018-06" db="EMBL/GenBank/DDBJ databases">
        <authorList>
            <consortium name="Pathogen Informatics"/>
            <person name="Doyle S."/>
        </authorList>
    </citation>
    <scope>NUCLEOTIDE SEQUENCE [LARGE SCALE GENOMIC DNA]</scope>
    <source>
        <strain evidence="11 12">NCTC11820</strain>
    </source>
</reference>